<evidence type="ECO:0000313" key="2">
    <source>
        <dbReference type="Proteomes" id="UP000593575"/>
    </source>
</evidence>
<gene>
    <name evidence="1" type="ORF">Goarm_005099</name>
</gene>
<sequence length="19" mass="2168">MVGSFFLTGTRTTKMCKCR</sequence>
<keyword evidence="2" id="KW-1185">Reference proteome</keyword>
<organism evidence="1 2">
    <name type="scientific">Gossypium armourianum</name>
    <dbReference type="NCBI Taxonomy" id="34283"/>
    <lineage>
        <taxon>Eukaryota</taxon>
        <taxon>Viridiplantae</taxon>
        <taxon>Streptophyta</taxon>
        <taxon>Embryophyta</taxon>
        <taxon>Tracheophyta</taxon>
        <taxon>Spermatophyta</taxon>
        <taxon>Magnoliopsida</taxon>
        <taxon>eudicotyledons</taxon>
        <taxon>Gunneridae</taxon>
        <taxon>Pentapetalae</taxon>
        <taxon>rosids</taxon>
        <taxon>malvids</taxon>
        <taxon>Malvales</taxon>
        <taxon>Malvaceae</taxon>
        <taxon>Malvoideae</taxon>
        <taxon>Gossypium</taxon>
    </lineage>
</organism>
<dbReference type="AlphaFoldDB" id="A0A7J9JYX9"/>
<comment type="caution">
    <text evidence="1">The sequence shown here is derived from an EMBL/GenBank/DDBJ whole genome shotgun (WGS) entry which is preliminary data.</text>
</comment>
<accession>A0A7J9JYX9</accession>
<evidence type="ECO:0000313" key="1">
    <source>
        <dbReference type="EMBL" id="MBA0839363.1"/>
    </source>
</evidence>
<reference evidence="1 2" key="1">
    <citation type="journal article" date="2019" name="Genome Biol. Evol.">
        <title>Insights into the evolution of the New World diploid cottons (Gossypium, subgenus Houzingenia) based on genome sequencing.</title>
        <authorList>
            <person name="Grover C.E."/>
            <person name="Arick M.A. 2nd"/>
            <person name="Thrash A."/>
            <person name="Conover J.L."/>
            <person name="Sanders W.S."/>
            <person name="Peterson D.G."/>
            <person name="Frelichowski J.E."/>
            <person name="Scheffler J.A."/>
            <person name="Scheffler B.E."/>
            <person name="Wendel J.F."/>
        </authorList>
    </citation>
    <scope>NUCLEOTIDE SEQUENCE [LARGE SCALE GENOMIC DNA]</scope>
    <source>
        <strain evidence="1">6</strain>
        <tissue evidence="1">Leaf</tissue>
    </source>
</reference>
<dbReference type="EMBL" id="JABFAE010000010">
    <property type="protein sequence ID" value="MBA0839363.1"/>
    <property type="molecule type" value="Genomic_DNA"/>
</dbReference>
<protein>
    <submittedName>
        <fullName evidence="1">Uncharacterized protein</fullName>
    </submittedName>
</protein>
<name>A0A7J9JYX9_9ROSI</name>
<proteinExistence type="predicted"/>
<dbReference type="Proteomes" id="UP000593575">
    <property type="component" value="Unassembled WGS sequence"/>
</dbReference>